<dbReference type="InterPro" id="IPR021382">
    <property type="entry name" value="DUF3014"/>
</dbReference>
<protein>
    <recommendedName>
        <fullName evidence="5">DUF3014 domain-containing protein</fullName>
    </recommendedName>
</protein>
<accession>A0A2A7UYH0</accession>
<feature type="compositionally biased region" description="Low complexity" evidence="1">
    <location>
        <begin position="63"/>
        <end position="80"/>
    </location>
</feature>
<dbReference type="Proteomes" id="UP000220246">
    <property type="component" value="Unassembled WGS sequence"/>
</dbReference>
<reference evidence="4" key="1">
    <citation type="submission" date="2017-09" db="EMBL/GenBank/DDBJ databases">
        <title>FDA dAtabase for Regulatory Grade micrObial Sequences (FDA-ARGOS): Supporting development and validation of Infectious Disease Dx tests.</title>
        <authorList>
            <person name="Minogue T."/>
            <person name="Wolcott M."/>
            <person name="Wasieloski L."/>
            <person name="Aguilar W."/>
            <person name="Moore D."/>
            <person name="Tallon L."/>
            <person name="Sadzewicz L."/>
            <person name="Ott S."/>
            <person name="Zhao X."/>
            <person name="Nagaraj S."/>
            <person name="Vavikolanu K."/>
            <person name="Aluvathingal J."/>
            <person name="Nadendla S."/>
            <person name="Sichtig H."/>
        </authorList>
    </citation>
    <scope>NUCLEOTIDE SEQUENCE [LARGE SCALE GENOMIC DNA]</scope>
    <source>
        <strain evidence="4">FDAARGOS_394</strain>
    </source>
</reference>
<evidence type="ECO:0008006" key="5">
    <source>
        <dbReference type="Google" id="ProtNLM"/>
    </source>
</evidence>
<dbReference type="RefSeq" id="WP_098066224.1">
    <property type="nucleotide sequence ID" value="NZ_DALZSI010000027.1"/>
</dbReference>
<keyword evidence="2" id="KW-1133">Transmembrane helix</keyword>
<dbReference type="AlphaFoldDB" id="A0A2A7UYH0"/>
<evidence type="ECO:0000256" key="1">
    <source>
        <dbReference type="SAM" id="MobiDB-lite"/>
    </source>
</evidence>
<dbReference type="EMBL" id="PDEA01000001">
    <property type="protein sequence ID" value="PEH90297.1"/>
    <property type="molecule type" value="Genomic_DNA"/>
</dbReference>
<evidence type="ECO:0000313" key="4">
    <source>
        <dbReference type="Proteomes" id="UP000220246"/>
    </source>
</evidence>
<keyword evidence="2" id="KW-0812">Transmembrane</keyword>
<feature type="transmembrane region" description="Helical" evidence="2">
    <location>
        <begin position="21"/>
        <end position="42"/>
    </location>
</feature>
<keyword evidence="2" id="KW-0472">Membrane</keyword>
<gene>
    <name evidence="3" type="ORF">CRM82_18400</name>
</gene>
<keyword evidence="4" id="KW-1185">Reference proteome</keyword>
<evidence type="ECO:0000256" key="2">
    <source>
        <dbReference type="SAM" id="Phobius"/>
    </source>
</evidence>
<dbReference type="OrthoDB" id="5502479at2"/>
<sequence length="301" mass="32517">MEARSEPISRQHHRKEGLGTTGRWALVAVVLLGAGYAGWHYWGRAPAALETPPVAAPAPAAPAPTITEPAPAAPAAEPAADTSHPLEPAADAQGRPPLAGGDGDGLAQAVTEWLGRERTLRFVATDALARRIAATVDNLARSQAASRLWPLHPVGGRMAVTQTDDGRMEIAPANAARYEAVVRFVVGLDVEQAGVLYRRVYPVLQQAYEELGYPGQRFNDRLVAVIDHLLQTPEPPGPLALKLVQVQGQLAPQQPWLRYEFADADLQSLSAGQKILLRMGVEHTQRIKAQLRALRAQITRR</sequence>
<dbReference type="STRING" id="1219032.GCA_001515545_01039"/>
<dbReference type="Pfam" id="PF11219">
    <property type="entry name" value="DUF3014"/>
    <property type="match status" value="1"/>
</dbReference>
<name>A0A2A7UYH0_COMTR</name>
<feature type="region of interest" description="Disordered" evidence="1">
    <location>
        <begin position="56"/>
        <end position="104"/>
    </location>
</feature>
<proteinExistence type="predicted"/>
<comment type="caution">
    <text evidence="3">The sequence shown here is derived from an EMBL/GenBank/DDBJ whole genome shotgun (WGS) entry which is preliminary data.</text>
</comment>
<dbReference type="GeneID" id="80802601"/>
<organism evidence="3 4">
    <name type="scientific">Comamonas terrigena</name>
    <dbReference type="NCBI Taxonomy" id="32013"/>
    <lineage>
        <taxon>Bacteria</taxon>
        <taxon>Pseudomonadati</taxon>
        <taxon>Pseudomonadota</taxon>
        <taxon>Betaproteobacteria</taxon>
        <taxon>Burkholderiales</taxon>
        <taxon>Comamonadaceae</taxon>
        <taxon>Comamonas</taxon>
    </lineage>
</organism>
<evidence type="ECO:0000313" key="3">
    <source>
        <dbReference type="EMBL" id="PEH90297.1"/>
    </source>
</evidence>